<proteinExistence type="predicted"/>
<dbReference type="EMBL" id="FQXJ01000014">
    <property type="protein sequence ID" value="SHI26932.1"/>
    <property type="molecule type" value="Genomic_DNA"/>
</dbReference>
<dbReference type="InterPro" id="IPR012454">
    <property type="entry name" value="DUF1659"/>
</dbReference>
<dbReference type="RefSeq" id="WP_073031076.1">
    <property type="nucleotide sequence ID" value="NZ_FQXJ01000014.1"/>
</dbReference>
<sequence length="74" mass="8078">MAVNAMSLNSTLIVKYQNGFTPEGSPVIKQKSLNDLKADTTEQDAYDVAAALFSLGQNPVTSVLLRKSYELLEE</sequence>
<evidence type="ECO:0000313" key="2">
    <source>
        <dbReference type="EMBL" id="SHI26932.1"/>
    </source>
</evidence>
<dbReference type="AlphaFoldDB" id="A0A1M5ZRW6"/>
<feature type="domain" description="DUF1659" evidence="1">
    <location>
        <begin position="2"/>
        <end position="72"/>
    </location>
</feature>
<name>A0A1M5ZRW6_9FIRM</name>
<organism evidence="2 3">
    <name type="scientific">Desulfosporosinus lacus DSM 15449</name>
    <dbReference type="NCBI Taxonomy" id="1121420"/>
    <lineage>
        <taxon>Bacteria</taxon>
        <taxon>Bacillati</taxon>
        <taxon>Bacillota</taxon>
        <taxon>Clostridia</taxon>
        <taxon>Eubacteriales</taxon>
        <taxon>Desulfitobacteriaceae</taxon>
        <taxon>Desulfosporosinus</taxon>
    </lineage>
</organism>
<dbReference type="STRING" id="1121420.SAMN02746098_03585"/>
<protein>
    <recommendedName>
        <fullName evidence="1">DUF1659 domain-containing protein</fullName>
    </recommendedName>
</protein>
<reference evidence="3" key="1">
    <citation type="submission" date="2016-11" db="EMBL/GenBank/DDBJ databases">
        <authorList>
            <person name="Varghese N."/>
            <person name="Submissions S."/>
        </authorList>
    </citation>
    <scope>NUCLEOTIDE SEQUENCE [LARGE SCALE GENOMIC DNA]</scope>
    <source>
        <strain evidence="3">DSM 15449</strain>
    </source>
</reference>
<accession>A0A1M5ZRW6</accession>
<evidence type="ECO:0000259" key="1">
    <source>
        <dbReference type="Pfam" id="PF07872"/>
    </source>
</evidence>
<gene>
    <name evidence="2" type="ORF">SAMN02746098_03585</name>
</gene>
<keyword evidence="3" id="KW-1185">Reference proteome</keyword>
<dbReference type="OrthoDB" id="1954703at2"/>
<evidence type="ECO:0000313" key="3">
    <source>
        <dbReference type="Proteomes" id="UP000183954"/>
    </source>
</evidence>
<dbReference type="Pfam" id="PF07872">
    <property type="entry name" value="DUF1659"/>
    <property type="match status" value="1"/>
</dbReference>
<dbReference type="Proteomes" id="UP000183954">
    <property type="component" value="Unassembled WGS sequence"/>
</dbReference>